<dbReference type="PANTHER" id="PTHR24286">
    <property type="entry name" value="CYTOCHROME P450 26"/>
    <property type="match status" value="1"/>
</dbReference>
<comment type="caution">
    <text evidence="8">The sequence shown here is derived from an EMBL/GenBank/DDBJ whole genome shotgun (WGS) entry which is preliminary data.</text>
</comment>
<dbReference type="InterPro" id="IPR002401">
    <property type="entry name" value="Cyt_P450_E_grp-I"/>
</dbReference>
<dbReference type="CDD" id="cd11067">
    <property type="entry name" value="CYP152"/>
    <property type="match status" value="1"/>
</dbReference>
<evidence type="ECO:0000313" key="9">
    <source>
        <dbReference type="Proteomes" id="UP001595896"/>
    </source>
</evidence>
<dbReference type="EMBL" id="JBHSGK010000013">
    <property type="protein sequence ID" value="MFC4737324.1"/>
    <property type="molecule type" value="Genomic_DNA"/>
</dbReference>
<evidence type="ECO:0000256" key="5">
    <source>
        <dbReference type="ARBA" id="ARBA00023002"/>
    </source>
</evidence>
<comment type="cofactor">
    <cofactor evidence="1">
        <name>heme</name>
        <dbReference type="ChEBI" id="CHEBI:30413"/>
    </cofactor>
</comment>
<evidence type="ECO:0000313" key="8">
    <source>
        <dbReference type="EMBL" id="MFC4737324.1"/>
    </source>
</evidence>
<dbReference type="InterPro" id="IPR036396">
    <property type="entry name" value="Cyt_P450_sf"/>
</dbReference>
<protein>
    <submittedName>
        <fullName evidence="8">Cytochrome P450</fullName>
    </submittedName>
</protein>
<dbReference type="SUPFAM" id="SSF48264">
    <property type="entry name" value="Cytochrome P450"/>
    <property type="match status" value="1"/>
</dbReference>
<dbReference type="Proteomes" id="UP001595896">
    <property type="component" value="Unassembled WGS sequence"/>
</dbReference>
<proteinExistence type="inferred from homology"/>
<gene>
    <name evidence="8" type="ORF">ACFO4L_12050</name>
</gene>
<evidence type="ECO:0000256" key="3">
    <source>
        <dbReference type="ARBA" id="ARBA00022617"/>
    </source>
</evidence>
<keyword evidence="6" id="KW-0408">Iron</keyword>
<keyword evidence="3" id="KW-0349">Heme</keyword>
<comment type="similarity">
    <text evidence="2">Belongs to the cytochrome P450 family.</text>
</comment>
<keyword evidence="5" id="KW-0560">Oxidoreductase</keyword>
<dbReference type="Gene3D" id="1.10.630.10">
    <property type="entry name" value="Cytochrome P450"/>
    <property type="match status" value="1"/>
</dbReference>
<keyword evidence="4" id="KW-0479">Metal-binding</keyword>
<sequence length="435" mass="50970">MTKKIPRTKELDSTAALVKEGFLFFENRRKKLRSDMFETRLMGKKTLVFRGEEAAKLFYNESKFQRKKAIPKPLRQTLTGEGAIHGTDDTHHKQRKRMFLSMMTPERIEEMKRISLEELEARTEQWTNMDQVVLYDEMELILTRAACRWAGVPLKEEEAVSRAREMGAMVDSFGGHPAQFKKGKKARESHEDWLKDVIRQVRRNKLHAPPYTPAYIVAHHRDDKGKKLDVHTAAVDLSNAFRPLIAAAYFLVFGALAIHENPEIKRRLQHNTDEYGQMFTQEVRRFYPFAPAMGAVARETFEWNGYTFKKGQLCILDFYGTNHHPSHWEKPEEFRPERFKDWKESPFSFIPMGGGDHHSGHRCAGEWITVMVMKTFFEYITTQIRYDVPEQQLDYDLKRMPTLPKSRFVVTNVAKIDQPLRNIIDHNRQQTVIYS</sequence>
<organism evidence="8 9">
    <name type="scientific">Bacillus daqingensis</name>
    <dbReference type="NCBI Taxonomy" id="872396"/>
    <lineage>
        <taxon>Bacteria</taxon>
        <taxon>Bacillati</taxon>
        <taxon>Bacillota</taxon>
        <taxon>Bacilli</taxon>
        <taxon>Bacillales</taxon>
        <taxon>Bacillaceae</taxon>
        <taxon>Bacillus</taxon>
    </lineage>
</organism>
<evidence type="ECO:0000256" key="6">
    <source>
        <dbReference type="ARBA" id="ARBA00023004"/>
    </source>
</evidence>
<dbReference type="PRINTS" id="PR00463">
    <property type="entry name" value="EP450I"/>
</dbReference>
<name>A0ABV9P0G4_9BACI</name>
<accession>A0ABV9P0G4</accession>
<evidence type="ECO:0000256" key="4">
    <source>
        <dbReference type="ARBA" id="ARBA00022723"/>
    </source>
</evidence>
<keyword evidence="9" id="KW-1185">Reference proteome</keyword>
<dbReference type="PANTHER" id="PTHR24286:SF24">
    <property type="entry name" value="LANOSTEROL 14-ALPHA DEMETHYLASE"/>
    <property type="match status" value="1"/>
</dbReference>
<keyword evidence="7" id="KW-0503">Monooxygenase</keyword>
<dbReference type="Pfam" id="PF00067">
    <property type="entry name" value="p450"/>
    <property type="match status" value="1"/>
</dbReference>
<dbReference type="InterPro" id="IPR001128">
    <property type="entry name" value="Cyt_P450"/>
</dbReference>
<dbReference type="RefSeq" id="WP_377909924.1">
    <property type="nucleotide sequence ID" value="NZ_JBHSGK010000013.1"/>
</dbReference>
<evidence type="ECO:0000256" key="1">
    <source>
        <dbReference type="ARBA" id="ARBA00001971"/>
    </source>
</evidence>
<evidence type="ECO:0000256" key="7">
    <source>
        <dbReference type="ARBA" id="ARBA00023033"/>
    </source>
</evidence>
<reference evidence="9" key="1">
    <citation type="journal article" date="2019" name="Int. J. Syst. Evol. Microbiol.">
        <title>The Global Catalogue of Microorganisms (GCM) 10K type strain sequencing project: providing services to taxonomists for standard genome sequencing and annotation.</title>
        <authorList>
            <consortium name="The Broad Institute Genomics Platform"/>
            <consortium name="The Broad Institute Genome Sequencing Center for Infectious Disease"/>
            <person name="Wu L."/>
            <person name="Ma J."/>
        </authorList>
    </citation>
    <scope>NUCLEOTIDE SEQUENCE [LARGE SCALE GENOMIC DNA]</scope>
    <source>
        <strain evidence="9">JCM 12165</strain>
    </source>
</reference>
<evidence type="ECO:0000256" key="2">
    <source>
        <dbReference type="ARBA" id="ARBA00010617"/>
    </source>
</evidence>